<dbReference type="RefSeq" id="WP_090895553.1">
    <property type="nucleotide sequence ID" value="NZ_CZPZ01000007.1"/>
</dbReference>
<dbReference type="PANTHER" id="PTHR36507">
    <property type="entry name" value="BLL1555 PROTEIN"/>
    <property type="match status" value="1"/>
</dbReference>
<dbReference type="Gene3D" id="2.60.40.420">
    <property type="entry name" value="Cupredoxins - blue copper proteins"/>
    <property type="match status" value="1"/>
</dbReference>
<dbReference type="AlphaFoldDB" id="A0A0S4L8I7"/>
<dbReference type="PANTHER" id="PTHR36507:SF1">
    <property type="entry name" value="BLL1555 PROTEIN"/>
    <property type="match status" value="1"/>
</dbReference>
<accession>A0A0S4L8I7</accession>
<dbReference type="InterPro" id="IPR008972">
    <property type="entry name" value="Cupredoxin"/>
</dbReference>
<sequence>MNRVLIVTLALGIGAITGEPVPDLFPATQILMENGSPYYIPAVATVASGTPVRWDNPTPTHHTVTHNDCTKDDRPCLFDSGTVAPGGHFTVPGLPAGRYLYHCGIHPIMRGQLVVTDDPSTPSQL</sequence>
<name>A0A0S4L8I7_9BACT</name>
<dbReference type="OrthoDB" id="9757546at2"/>
<evidence type="ECO:0000313" key="1">
    <source>
        <dbReference type="EMBL" id="CUS34108.1"/>
    </source>
</evidence>
<dbReference type="EMBL" id="CZPZ01000007">
    <property type="protein sequence ID" value="CUS34108.1"/>
    <property type="molecule type" value="Genomic_DNA"/>
</dbReference>
<reference evidence="2" key="1">
    <citation type="submission" date="2015-10" db="EMBL/GenBank/DDBJ databases">
        <authorList>
            <person name="Luecker S."/>
            <person name="Luecker S."/>
        </authorList>
    </citation>
    <scope>NUCLEOTIDE SEQUENCE [LARGE SCALE GENOMIC DNA]</scope>
</reference>
<protein>
    <submittedName>
        <fullName evidence="1">Blue (Type 1) copper protein, cupredoxin family (Modular protein)</fullName>
    </submittedName>
</protein>
<keyword evidence="2" id="KW-1185">Reference proteome</keyword>
<dbReference type="Proteomes" id="UP000198736">
    <property type="component" value="Unassembled WGS sequence"/>
</dbReference>
<proteinExistence type="predicted"/>
<dbReference type="STRING" id="1742973.COMA2_150104"/>
<dbReference type="SUPFAM" id="SSF49503">
    <property type="entry name" value="Cupredoxins"/>
    <property type="match status" value="1"/>
</dbReference>
<dbReference type="InterPro" id="IPR052721">
    <property type="entry name" value="ET_Amicyanin"/>
</dbReference>
<organism evidence="1 2">
    <name type="scientific">Candidatus Nitrospira nitrificans</name>
    <dbReference type="NCBI Taxonomy" id="1742973"/>
    <lineage>
        <taxon>Bacteria</taxon>
        <taxon>Pseudomonadati</taxon>
        <taxon>Nitrospirota</taxon>
        <taxon>Nitrospiria</taxon>
        <taxon>Nitrospirales</taxon>
        <taxon>Nitrospiraceae</taxon>
        <taxon>Nitrospira</taxon>
    </lineage>
</organism>
<gene>
    <name evidence="1" type="ORF">COMA2_150104</name>
</gene>
<evidence type="ECO:0000313" key="2">
    <source>
        <dbReference type="Proteomes" id="UP000198736"/>
    </source>
</evidence>